<evidence type="ECO:0000313" key="7">
    <source>
        <dbReference type="Proteomes" id="UP000198549"/>
    </source>
</evidence>
<sequence>MNKLWPLLIAGSIGAMGVQVACADDYQLLVGSYTAGQSEGIYRLSFDSATGQINARPLQVIKSENPSWLTLSRDQRHLFVVNENGPGQADPVGRVSSYSIDPKSHALSLINQVQSLGNEPTHSSLSGDASYLFVSNYSVAEDPGGTLALLPIGADGALKPVVQMSSHPASRVNPERQMSAHVHSTVPSPDGKFVFSNDLGADKVFVYRFDPKANPERPLTPATPAFVQLPPGSGPRHLLFSADGKHAWLTLEMSAQVAVFDHRDGKLEQTQMVELAAGQPVSDKAAAALHTSADGKFLYVSNRGTANQLLVFAIAPATGHLKELQRRTVEGDHPREFSLDPSGKFVLIANQKSNQIVVVERDANTGLLGKTVQKLPIDAPSDLRFLLRQ</sequence>
<evidence type="ECO:0000313" key="4">
    <source>
        <dbReference type="EMBL" id="OLU05400.1"/>
    </source>
</evidence>
<dbReference type="InterPro" id="IPR019405">
    <property type="entry name" value="Lactonase_7-beta_prop"/>
</dbReference>
<reference evidence="4" key="2">
    <citation type="submission" date="2017-01" db="EMBL/GenBank/DDBJ databases">
        <authorList>
            <person name="Mah S.A."/>
            <person name="Swanson W.J."/>
            <person name="Moy G.W."/>
            <person name="Vacquier V.D."/>
        </authorList>
    </citation>
    <scope>NUCLEOTIDE SEQUENCE [LARGE SCALE GENOMIC DNA]</scope>
    <source>
        <strain evidence="4">MT1</strain>
    </source>
</reference>
<dbReference type="PANTHER" id="PTHR30344:SF1">
    <property type="entry name" value="6-PHOSPHOGLUCONOLACTONASE"/>
    <property type="match status" value="1"/>
</dbReference>
<evidence type="ECO:0000256" key="2">
    <source>
        <dbReference type="ARBA" id="ARBA00022526"/>
    </source>
</evidence>
<dbReference type="EMBL" id="LT629709">
    <property type="protein sequence ID" value="SDP62495.1"/>
    <property type="molecule type" value="Genomic_DNA"/>
</dbReference>
<dbReference type="GO" id="GO:0006006">
    <property type="term" value="P:glucose metabolic process"/>
    <property type="evidence" value="ECO:0007669"/>
    <property type="project" value="UniProtKB-KW"/>
</dbReference>
<proteinExistence type="inferred from homology"/>
<evidence type="ECO:0000313" key="8">
    <source>
        <dbReference type="Proteomes" id="UP000460142"/>
    </source>
</evidence>
<dbReference type="SUPFAM" id="SSF51004">
    <property type="entry name" value="C-terminal (heme d1) domain of cytochrome cd1-nitrite reductase"/>
    <property type="match status" value="1"/>
</dbReference>
<dbReference type="Gene3D" id="2.130.10.10">
    <property type="entry name" value="YVTN repeat-like/Quinoprotein amine dehydrogenase"/>
    <property type="match status" value="1"/>
</dbReference>
<evidence type="ECO:0000313" key="5">
    <source>
        <dbReference type="EMBL" id="SDP62495.1"/>
    </source>
</evidence>
<dbReference type="Proteomes" id="UP000460142">
    <property type="component" value="Unassembled WGS sequence"/>
</dbReference>
<keyword evidence="6" id="KW-1185">Reference proteome</keyword>
<dbReference type="RefSeq" id="WP_075945155.1">
    <property type="nucleotide sequence ID" value="NZ_LT629709.1"/>
</dbReference>
<dbReference type="InterPro" id="IPR015943">
    <property type="entry name" value="WD40/YVTN_repeat-like_dom_sf"/>
</dbReference>
<dbReference type="AlphaFoldDB" id="A0A1H0U924"/>
<dbReference type="Pfam" id="PF10282">
    <property type="entry name" value="Lactonase"/>
    <property type="match status" value="1"/>
</dbReference>
<dbReference type="GO" id="GO:0005829">
    <property type="term" value="C:cytosol"/>
    <property type="evidence" value="ECO:0007669"/>
    <property type="project" value="TreeGrafter"/>
</dbReference>
<dbReference type="GO" id="GO:0017057">
    <property type="term" value="F:6-phosphogluconolactonase activity"/>
    <property type="evidence" value="ECO:0007669"/>
    <property type="project" value="TreeGrafter"/>
</dbReference>
<dbReference type="InterPro" id="IPR011048">
    <property type="entry name" value="Haem_d1_sf"/>
</dbReference>
<dbReference type="GO" id="GO:0016853">
    <property type="term" value="F:isomerase activity"/>
    <property type="evidence" value="ECO:0007669"/>
    <property type="project" value="UniProtKB-KW"/>
</dbReference>
<dbReference type="InterPro" id="IPR050282">
    <property type="entry name" value="Cycloisomerase_2"/>
</dbReference>
<reference evidence="3 8" key="4">
    <citation type="submission" date="2019-09" db="EMBL/GenBank/DDBJ databases">
        <title>Draft genome sequences of 48 bacterial type strains from the CCUG.</title>
        <authorList>
            <person name="Tunovic T."/>
            <person name="Pineiro-Iglesias B."/>
            <person name="Unosson C."/>
            <person name="Inganas E."/>
            <person name="Ohlen M."/>
            <person name="Cardew S."/>
            <person name="Jensie-Markopoulos S."/>
            <person name="Salva-Serra F."/>
            <person name="Jaen-Luchoro D."/>
            <person name="Karlsson R."/>
            <person name="Svensson-Stadler L."/>
            <person name="Chun J."/>
            <person name="Moore E."/>
        </authorList>
    </citation>
    <scope>NUCLEOTIDE SEQUENCE [LARGE SCALE GENOMIC DNA]</scope>
    <source>
        <strain evidence="3 8">CCUG 53116</strain>
    </source>
</reference>
<name>A0A1H0U924_PSERE</name>
<dbReference type="PANTHER" id="PTHR30344">
    <property type="entry name" value="6-PHOSPHOGLUCONOLACTONASE-RELATED"/>
    <property type="match status" value="1"/>
</dbReference>
<comment type="similarity">
    <text evidence="1">Belongs to the cycloisomerase 2 family.</text>
</comment>
<protein>
    <submittedName>
        <fullName evidence="4">3-carboxymuconate cyclase</fullName>
    </submittedName>
    <submittedName>
        <fullName evidence="5">6-phosphogluconolactonase, cycloisomerase 2 family</fullName>
    </submittedName>
    <submittedName>
        <fullName evidence="3">Lactonase family protein</fullName>
    </submittedName>
</protein>
<evidence type="ECO:0000313" key="6">
    <source>
        <dbReference type="Proteomes" id="UP000186756"/>
    </source>
</evidence>
<gene>
    <name evidence="4" type="ORF">BVK86_03765</name>
    <name evidence="3" type="ORF">F7R15_03770</name>
    <name evidence="5" type="ORF">SAMN04490202_5217</name>
</gene>
<keyword evidence="5" id="KW-0413">Isomerase</keyword>
<accession>A0A1H0U924</accession>
<keyword evidence="2" id="KW-0119">Carbohydrate metabolism</keyword>
<evidence type="ECO:0000313" key="3">
    <source>
        <dbReference type="EMBL" id="KAB0487964.1"/>
    </source>
</evidence>
<organism evidence="5 7">
    <name type="scientific">Pseudomonas reinekei</name>
    <dbReference type="NCBI Taxonomy" id="395598"/>
    <lineage>
        <taxon>Bacteria</taxon>
        <taxon>Pseudomonadati</taxon>
        <taxon>Pseudomonadota</taxon>
        <taxon>Gammaproteobacteria</taxon>
        <taxon>Pseudomonadales</taxon>
        <taxon>Pseudomonadaceae</taxon>
        <taxon>Pseudomonas</taxon>
    </lineage>
</organism>
<dbReference type="OrthoDB" id="9790815at2"/>
<reference evidence="5 7" key="1">
    <citation type="submission" date="2016-10" db="EMBL/GenBank/DDBJ databases">
        <authorList>
            <person name="de Groot N.N."/>
        </authorList>
    </citation>
    <scope>NUCLEOTIDE SEQUENCE [LARGE SCALE GENOMIC DNA]</scope>
    <source>
        <strain evidence="5 7">BS3776</strain>
    </source>
</reference>
<dbReference type="EMBL" id="MSTQ01000002">
    <property type="protein sequence ID" value="OLU05400.1"/>
    <property type="molecule type" value="Genomic_DNA"/>
</dbReference>
<dbReference type="EMBL" id="VZPS01000002">
    <property type="protein sequence ID" value="KAB0487964.1"/>
    <property type="molecule type" value="Genomic_DNA"/>
</dbReference>
<reference evidence="6" key="3">
    <citation type="submission" date="2017-01" db="EMBL/GenBank/DDBJ databases">
        <authorList>
            <person name="Poblete-Castro I."/>
        </authorList>
    </citation>
    <scope>NUCLEOTIDE SEQUENCE [LARGE SCALE GENOMIC DNA]</scope>
    <source>
        <strain evidence="6">DSM 18361 / CCUG 53116 / MT1</strain>
    </source>
</reference>
<evidence type="ECO:0000256" key="1">
    <source>
        <dbReference type="ARBA" id="ARBA00005564"/>
    </source>
</evidence>
<dbReference type="Proteomes" id="UP000186756">
    <property type="component" value="Unassembled WGS sequence"/>
</dbReference>
<keyword evidence="2" id="KW-0313">Glucose metabolism</keyword>
<dbReference type="Proteomes" id="UP000198549">
    <property type="component" value="Chromosome I"/>
</dbReference>